<keyword evidence="3" id="KW-0210">Decarboxylase</keyword>
<keyword evidence="4 6" id="KW-0663">Pyridoxal phosphate</keyword>
<evidence type="ECO:0000256" key="7">
    <source>
        <dbReference type="RuleBase" id="RU000382"/>
    </source>
</evidence>
<sequence length="201" mass="22725">MANQEICSPEATFVEMEVIQVLPSRIRVLVPSIMEHYSIRSAMAWISLGEHNVIRVPVDADFHMDQEALKRIIDQERDLGNNILACVAYVGDSRSMQIDDLDTLAQILEEKGIWFHVDACHGSQLAFSEQHRYKLRGIEKADSITIDPHKTMLVPYNCSLVLFREPSTQTALSTNSDLILNTQWPLGRISPFIGSKAFDAR</sequence>
<dbReference type="SUPFAM" id="SSF53383">
    <property type="entry name" value="PLP-dependent transferases"/>
    <property type="match status" value="1"/>
</dbReference>
<dbReference type="GO" id="GO:0005737">
    <property type="term" value="C:cytoplasm"/>
    <property type="evidence" value="ECO:0007669"/>
    <property type="project" value="TreeGrafter"/>
</dbReference>
<evidence type="ECO:0008006" key="10">
    <source>
        <dbReference type="Google" id="ProtNLM"/>
    </source>
</evidence>
<evidence type="ECO:0000256" key="4">
    <source>
        <dbReference type="ARBA" id="ARBA00022898"/>
    </source>
</evidence>
<evidence type="ECO:0000256" key="5">
    <source>
        <dbReference type="ARBA" id="ARBA00023239"/>
    </source>
</evidence>
<comment type="similarity">
    <text evidence="2 7">Belongs to the group II decarboxylase family.</text>
</comment>
<dbReference type="InterPro" id="IPR002129">
    <property type="entry name" value="PyrdxlP-dep_de-COase"/>
</dbReference>
<protein>
    <recommendedName>
        <fullName evidence="10">Pyridoxal phosphate-dependent transferase</fullName>
    </recommendedName>
</protein>
<dbReference type="Gene3D" id="3.40.640.10">
    <property type="entry name" value="Type I PLP-dependent aspartate aminotransferase-like (Major domain)"/>
    <property type="match status" value="1"/>
</dbReference>
<accession>A0A8H4KSA0</accession>
<dbReference type="PANTHER" id="PTHR45677">
    <property type="entry name" value="GLUTAMATE DECARBOXYLASE-RELATED"/>
    <property type="match status" value="1"/>
</dbReference>
<evidence type="ECO:0000313" key="8">
    <source>
        <dbReference type="EMBL" id="KAF4455270.1"/>
    </source>
</evidence>
<evidence type="ECO:0000256" key="2">
    <source>
        <dbReference type="ARBA" id="ARBA00009533"/>
    </source>
</evidence>
<dbReference type="InterPro" id="IPR015421">
    <property type="entry name" value="PyrdxlP-dep_Trfase_major"/>
</dbReference>
<comment type="cofactor">
    <cofactor evidence="1 6 7">
        <name>pyridoxal 5'-phosphate</name>
        <dbReference type="ChEBI" id="CHEBI:597326"/>
    </cofactor>
</comment>
<gene>
    <name evidence="8" type="ORF">F53441_2420</name>
</gene>
<evidence type="ECO:0000313" key="9">
    <source>
        <dbReference type="Proteomes" id="UP000605986"/>
    </source>
</evidence>
<dbReference type="PANTHER" id="PTHR45677:SF8">
    <property type="entry name" value="CYSTEINE SULFINIC ACID DECARBOXYLASE"/>
    <property type="match status" value="1"/>
</dbReference>
<dbReference type="AlphaFoldDB" id="A0A8H4KSA0"/>
<name>A0A8H4KSA0_9HYPO</name>
<evidence type="ECO:0000256" key="1">
    <source>
        <dbReference type="ARBA" id="ARBA00001933"/>
    </source>
</evidence>
<dbReference type="GO" id="GO:0019752">
    <property type="term" value="P:carboxylic acid metabolic process"/>
    <property type="evidence" value="ECO:0007669"/>
    <property type="project" value="InterPro"/>
</dbReference>
<keyword evidence="5 7" id="KW-0456">Lyase</keyword>
<dbReference type="OrthoDB" id="392571at2759"/>
<dbReference type="GO" id="GO:0030170">
    <property type="term" value="F:pyridoxal phosphate binding"/>
    <property type="evidence" value="ECO:0007669"/>
    <property type="project" value="InterPro"/>
</dbReference>
<keyword evidence="9" id="KW-1185">Reference proteome</keyword>
<evidence type="ECO:0000256" key="3">
    <source>
        <dbReference type="ARBA" id="ARBA00022793"/>
    </source>
</evidence>
<dbReference type="Proteomes" id="UP000605986">
    <property type="component" value="Unassembled WGS sequence"/>
</dbReference>
<feature type="modified residue" description="N6-(pyridoxal phosphate)lysine" evidence="6">
    <location>
        <position position="150"/>
    </location>
</feature>
<organism evidence="8 9">
    <name type="scientific">Fusarium austroafricanum</name>
    <dbReference type="NCBI Taxonomy" id="2364996"/>
    <lineage>
        <taxon>Eukaryota</taxon>
        <taxon>Fungi</taxon>
        <taxon>Dikarya</taxon>
        <taxon>Ascomycota</taxon>
        <taxon>Pezizomycotina</taxon>
        <taxon>Sordariomycetes</taxon>
        <taxon>Hypocreomycetidae</taxon>
        <taxon>Hypocreales</taxon>
        <taxon>Nectriaceae</taxon>
        <taxon>Fusarium</taxon>
        <taxon>Fusarium concolor species complex</taxon>
    </lineage>
</organism>
<dbReference type="Pfam" id="PF00282">
    <property type="entry name" value="Pyridoxal_deC"/>
    <property type="match status" value="1"/>
</dbReference>
<comment type="caution">
    <text evidence="8">The sequence shown here is derived from an EMBL/GenBank/DDBJ whole genome shotgun (WGS) entry which is preliminary data.</text>
</comment>
<dbReference type="EMBL" id="JAADJG010000100">
    <property type="protein sequence ID" value="KAF4455270.1"/>
    <property type="molecule type" value="Genomic_DNA"/>
</dbReference>
<dbReference type="InterPro" id="IPR015424">
    <property type="entry name" value="PyrdxlP-dep_Trfase"/>
</dbReference>
<evidence type="ECO:0000256" key="6">
    <source>
        <dbReference type="PIRSR" id="PIRSR602129-50"/>
    </source>
</evidence>
<proteinExistence type="inferred from homology"/>
<reference evidence="8" key="1">
    <citation type="submission" date="2020-01" db="EMBL/GenBank/DDBJ databases">
        <title>Identification and distribution of gene clusters putatively required for synthesis of sphingolipid metabolism inhibitors in phylogenetically diverse species of the filamentous fungus Fusarium.</title>
        <authorList>
            <person name="Kim H.-S."/>
            <person name="Busman M."/>
            <person name="Brown D.W."/>
            <person name="Divon H."/>
            <person name="Uhlig S."/>
            <person name="Proctor R.H."/>
        </authorList>
    </citation>
    <scope>NUCLEOTIDE SEQUENCE</scope>
    <source>
        <strain evidence="8">NRRL 53441</strain>
    </source>
</reference>
<dbReference type="GO" id="GO:0016831">
    <property type="term" value="F:carboxy-lyase activity"/>
    <property type="evidence" value="ECO:0007669"/>
    <property type="project" value="UniProtKB-KW"/>
</dbReference>